<reference evidence="2" key="1">
    <citation type="journal article" date="2014" name="Int. J. Syst. Evol. Microbiol.">
        <title>Complete genome sequence of Corynebacterium casei LMG S-19264T (=DSM 44701T), isolated from a smear-ripened cheese.</title>
        <authorList>
            <consortium name="US DOE Joint Genome Institute (JGI-PGF)"/>
            <person name="Walter F."/>
            <person name="Albersmeier A."/>
            <person name="Kalinowski J."/>
            <person name="Ruckert C."/>
        </authorList>
    </citation>
    <scope>NUCLEOTIDE SEQUENCE</scope>
    <source>
        <strain evidence="2">JCM 4834</strain>
    </source>
</reference>
<accession>A0A918RIX8</accession>
<protein>
    <recommendedName>
        <fullName evidence="4">Tetratricopeptide repeat protein</fullName>
    </recommendedName>
</protein>
<gene>
    <name evidence="2" type="ORF">GCM10010371_68830</name>
</gene>
<reference evidence="2" key="2">
    <citation type="submission" date="2020-09" db="EMBL/GenBank/DDBJ databases">
        <authorList>
            <person name="Sun Q."/>
            <person name="Ohkuma M."/>
        </authorList>
    </citation>
    <scope>NUCLEOTIDE SEQUENCE</scope>
    <source>
        <strain evidence="2">JCM 4834</strain>
    </source>
</reference>
<proteinExistence type="predicted"/>
<dbReference type="Proteomes" id="UP000634660">
    <property type="component" value="Unassembled WGS sequence"/>
</dbReference>
<feature type="region of interest" description="Disordered" evidence="1">
    <location>
        <begin position="129"/>
        <end position="166"/>
    </location>
</feature>
<evidence type="ECO:0000256" key="1">
    <source>
        <dbReference type="SAM" id="MobiDB-lite"/>
    </source>
</evidence>
<evidence type="ECO:0008006" key="4">
    <source>
        <dbReference type="Google" id="ProtNLM"/>
    </source>
</evidence>
<name>A0A918RIX8_9ACTN</name>
<evidence type="ECO:0000313" key="2">
    <source>
        <dbReference type="EMBL" id="GGZ99756.1"/>
    </source>
</evidence>
<dbReference type="AlphaFoldDB" id="A0A918RIX8"/>
<feature type="compositionally biased region" description="Basic residues" evidence="1">
    <location>
        <begin position="149"/>
        <end position="164"/>
    </location>
</feature>
<dbReference type="EMBL" id="BMVX01000055">
    <property type="protein sequence ID" value="GGZ99756.1"/>
    <property type="molecule type" value="Genomic_DNA"/>
</dbReference>
<comment type="caution">
    <text evidence="2">The sequence shown here is derived from an EMBL/GenBank/DDBJ whole genome shotgun (WGS) entry which is preliminary data.</text>
</comment>
<evidence type="ECO:0000313" key="3">
    <source>
        <dbReference type="Proteomes" id="UP000634660"/>
    </source>
</evidence>
<sequence>MRGRWRTAFGSISSFTLKGSACRAHPIQYLGYQRHRHVLQLAERADEQACRASHGVRAYTSAGLAAVQAHHDHTAALRTLTRAEHLYSRADTTPGRFTSHPFGALLYHGLGNYRKALDICPASLPLHTITRQRGPHGSTRPPYLGRRSPPNKRQQHGRPYRGRLGRLGAGLGGAETAISAGHALETGRCVRRRGVRSGGCRWRA</sequence>
<organism evidence="2 3">
    <name type="scientific">Streptomyces subrutilus</name>
    <dbReference type="NCBI Taxonomy" id="36818"/>
    <lineage>
        <taxon>Bacteria</taxon>
        <taxon>Bacillati</taxon>
        <taxon>Actinomycetota</taxon>
        <taxon>Actinomycetes</taxon>
        <taxon>Kitasatosporales</taxon>
        <taxon>Streptomycetaceae</taxon>
        <taxon>Streptomyces</taxon>
    </lineage>
</organism>